<evidence type="ECO:0000313" key="6">
    <source>
        <dbReference type="EMBL" id="CAG7818375.1"/>
    </source>
</evidence>
<dbReference type="PROSITE" id="PS01360">
    <property type="entry name" value="ZF_MYND_1"/>
    <property type="match status" value="1"/>
</dbReference>
<reference evidence="6" key="1">
    <citation type="submission" date="2021-06" db="EMBL/GenBank/DDBJ databases">
        <authorList>
            <person name="Hodson N. C."/>
            <person name="Mongue J. A."/>
            <person name="Jaron S. K."/>
        </authorList>
    </citation>
    <scope>NUCLEOTIDE SEQUENCE</scope>
</reference>
<keyword evidence="1" id="KW-0479">Metal-binding</keyword>
<dbReference type="InterPro" id="IPR053010">
    <property type="entry name" value="SET_SmydA-8"/>
</dbReference>
<dbReference type="PANTHER" id="PTHR46455:SF1">
    <property type="entry name" value="SET AND MYND DOMAIN CONTAINING, ARTHROPOD-SPECIFIC, MEMBER 2"/>
    <property type="match status" value="1"/>
</dbReference>
<dbReference type="InterPro" id="IPR002893">
    <property type="entry name" value="Znf_MYND"/>
</dbReference>
<evidence type="ECO:0000256" key="4">
    <source>
        <dbReference type="PROSITE-ProRule" id="PRU00134"/>
    </source>
</evidence>
<feature type="domain" description="MYND-type" evidence="5">
    <location>
        <begin position="5"/>
        <end position="41"/>
    </location>
</feature>
<accession>A0A8J2KPN7</accession>
<proteinExistence type="predicted"/>
<sequence length="407" mass="45225">MEQDCPVCGAKAPHRCASCLSVWYCSVQHQKEHWKIHCKVCPCFKIVEDSDLGKGFVATRNIKPGTVILDERPVAVSPVNGAGAACLTCGLLGTSRKCTHCKWPICSLECEEHPFHTENECQIFASNGLSYSFECVTRWSIQDLVMAIRVCLLKRKDSVKYQQVLQLCSNFSLPNEMDVGPIETAVKSLLPGVEGLQLEYDEISKLLRVFSINCFRSSAQECPQRLDLGSEFHFVAGLIRISRLRCGDAHTGDDLIDFCKSVLAGSAEIIVHPNHELVQQAMRDACNTICRRDVTEYSGDLVKFKRHLLSIQDLLTPGLTPGRAFLQEELSVALHYQCRALLAEGNDGQVERNCEESLGLLKEALKFFKNGIPVSPGVVPAADSIKKDISKVLNNLAQLRLQRYEDA</sequence>
<dbReference type="Proteomes" id="UP000708208">
    <property type="component" value="Unassembled WGS sequence"/>
</dbReference>
<dbReference type="Pfam" id="PF01753">
    <property type="entry name" value="zf-MYND"/>
    <property type="match status" value="1"/>
</dbReference>
<organism evidence="6 7">
    <name type="scientific">Allacma fusca</name>
    <dbReference type="NCBI Taxonomy" id="39272"/>
    <lineage>
        <taxon>Eukaryota</taxon>
        <taxon>Metazoa</taxon>
        <taxon>Ecdysozoa</taxon>
        <taxon>Arthropoda</taxon>
        <taxon>Hexapoda</taxon>
        <taxon>Collembola</taxon>
        <taxon>Symphypleona</taxon>
        <taxon>Sminthuridae</taxon>
        <taxon>Allacma</taxon>
    </lineage>
</organism>
<keyword evidence="3" id="KW-0862">Zinc</keyword>
<dbReference type="OrthoDB" id="265717at2759"/>
<evidence type="ECO:0000256" key="1">
    <source>
        <dbReference type="ARBA" id="ARBA00022723"/>
    </source>
</evidence>
<keyword evidence="7" id="KW-1185">Reference proteome</keyword>
<evidence type="ECO:0000256" key="3">
    <source>
        <dbReference type="ARBA" id="ARBA00022833"/>
    </source>
</evidence>
<evidence type="ECO:0000259" key="5">
    <source>
        <dbReference type="PROSITE" id="PS50865"/>
    </source>
</evidence>
<dbReference type="AlphaFoldDB" id="A0A8J2KPN7"/>
<protein>
    <recommendedName>
        <fullName evidence="5">MYND-type domain-containing protein</fullName>
    </recommendedName>
</protein>
<dbReference type="GO" id="GO:0008270">
    <property type="term" value="F:zinc ion binding"/>
    <property type="evidence" value="ECO:0007669"/>
    <property type="project" value="UniProtKB-KW"/>
</dbReference>
<evidence type="ECO:0000256" key="2">
    <source>
        <dbReference type="ARBA" id="ARBA00022771"/>
    </source>
</evidence>
<gene>
    <name evidence="6" type="ORF">AFUS01_LOCUS28881</name>
</gene>
<evidence type="ECO:0000313" key="7">
    <source>
        <dbReference type="Proteomes" id="UP000708208"/>
    </source>
</evidence>
<dbReference type="PROSITE" id="PS50865">
    <property type="entry name" value="ZF_MYND_2"/>
    <property type="match status" value="1"/>
</dbReference>
<name>A0A8J2KPN7_9HEXA</name>
<comment type="caution">
    <text evidence="6">The sequence shown here is derived from an EMBL/GenBank/DDBJ whole genome shotgun (WGS) entry which is preliminary data.</text>
</comment>
<dbReference type="EMBL" id="CAJVCH010419069">
    <property type="protein sequence ID" value="CAG7818375.1"/>
    <property type="molecule type" value="Genomic_DNA"/>
</dbReference>
<dbReference type="PANTHER" id="PTHR46455">
    <property type="entry name" value="SET AND MYND DOMAIN CONTAINING, ARTHROPOD-SPECIFIC, MEMBER 4, ISOFORM A"/>
    <property type="match status" value="1"/>
</dbReference>
<keyword evidence="2 4" id="KW-0863">Zinc-finger</keyword>